<protein>
    <submittedName>
        <fullName evidence="2">Uncharacterized protein</fullName>
    </submittedName>
</protein>
<feature type="transmembrane region" description="Helical" evidence="1">
    <location>
        <begin position="170"/>
        <end position="190"/>
    </location>
</feature>
<comment type="caution">
    <text evidence="2">The sequence shown here is derived from an EMBL/GenBank/DDBJ whole genome shotgun (WGS) entry which is preliminary data.</text>
</comment>
<keyword evidence="1" id="KW-0812">Transmembrane</keyword>
<reference evidence="3" key="1">
    <citation type="journal article" date="2019" name="Nat. Commun.">
        <title>Expansion of phycobilisome linker gene families in mesophilic red algae.</title>
        <authorList>
            <person name="Lee J."/>
            <person name="Kim D."/>
            <person name="Bhattacharya D."/>
            <person name="Yoon H.S."/>
        </authorList>
    </citation>
    <scope>NUCLEOTIDE SEQUENCE [LARGE SCALE GENOMIC DNA]</scope>
    <source>
        <strain evidence="3">CCMP 1328</strain>
    </source>
</reference>
<feature type="transmembrane region" description="Helical" evidence="1">
    <location>
        <begin position="421"/>
        <end position="443"/>
    </location>
</feature>
<dbReference type="GO" id="GO:0016020">
    <property type="term" value="C:membrane"/>
    <property type="evidence" value="ECO:0007669"/>
    <property type="project" value="TreeGrafter"/>
</dbReference>
<feature type="transmembrane region" description="Helical" evidence="1">
    <location>
        <begin position="58"/>
        <end position="81"/>
    </location>
</feature>
<dbReference type="Proteomes" id="UP000324585">
    <property type="component" value="Unassembled WGS sequence"/>
</dbReference>
<sequence length="547" mass="58479">MYSRCTVRALRHARAPLETGRAVRDAAVGVAPRRMAHGRGGNMDAADSAARRARAVRVVICAVLFVLTGVVQTVAVQTLIYSGGSDSSTLLVALPQYLGNSLCYFLGRPIFGLLDRVSRSAPPPRAAGDANEAHRPQQTLLPAAMELAQGAWSAFASFWIVLLHRERRKLFVLTLNEVCGFVAGLVGLALAGSGLYQVVMSGATIFTALLSWGFLGKRLSASQWLSIFVISAGLSLTTRNPAITGLDLLPESWHWLFTSGKVHNDAALTLPSSWHSAAAVSIADSIGKPMGEQNASNQMHMKASSDSNFSGLGLPVGSHKGAAHTPWLSSSAAAWESSTYTGVALTMLSCLFFSLNYVIAEYFLGCEPDERAALPPARGMDLSLYTGFSCFVLFSVYVLVHTVPRWSELVLVPIEQQHGRVSTIVLCYVLHCVASFLHSVTYYDLLTLVGAVPIGVMNATRAVSVFAVSSLLFCSRQSSQCFTMQKGYAALVVASGAIGFSLSSRKSRPNTASAANAALLESDPSESKAQARIRMPVSKRILKLTGE</sequence>
<dbReference type="OrthoDB" id="5491at2759"/>
<dbReference type="PANTHER" id="PTHR13146">
    <property type="match status" value="1"/>
</dbReference>
<feature type="transmembrane region" description="Helical" evidence="1">
    <location>
        <begin position="382"/>
        <end position="400"/>
    </location>
</feature>
<dbReference type="AlphaFoldDB" id="A0A5J4YJQ5"/>
<organism evidence="2 3">
    <name type="scientific">Porphyridium purpureum</name>
    <name type="common">Red alga</name>
    <name type="synonym">Porphyridium cruentum</name>
    <dbReference type="NCBI Taxonomy" id="35688"/>
    <lineage>
        <taxon>Eukaryota</taxon>
        <taxon>Rhodophyta</taxon>
        <taxon>Bangiophyceae</taxon>
        <taxon>Porphyridiales</taxon>
        <taxon>Porphyridiaceae</taxon>
        <taxon>Porphyridium</taxon>
    </lineage>
</organism>
<dbReference type="OMA" id="EYALCER"/>
<dbReference type="EMBL" id="VRMN01000014">
    <property type="protein sequence ID" value="KAA8491292.1"/>
    <property type="molecule type" value="Genomic_DNA"/>
</dbReference>
<evidence type="ECO:0000313" key="3">
    <source>
        <dbReference type="Proteomes" id="UP000324585"/>
    </source>
</evidence>
<name>A0A5J4YJQ5_PORPP</name>
<feature type="transmembrane region" description="Helical" evidence="1">
    <location>
        <begin position="455"/>
        <end position="475"/>
    </location>
</feature>
<keyword evidence="1" id="KW-1133">Transmembrane helix</keyword>
<gene>
    <name evidence="2" type="ORF">FVE85_7713</name>
</gene>
<proteinExistence type="predicted"/>
<feature type="transmembrane region" description="Helical" evidence="1">
    <location>
        <begin position="143"/>
        <end position="163"/>
    </location>
</feature>
<evidence type="ECO:0000256" key="1">
    <source>
        <dbReference type="SAM" id="Phobius"/>
    </source>
</evidence>
<dbReference type="SUPFAM" id="SSF103481">
    <property type="entry name" value="Multidrug resistance efflux transporter EmrE"/>
    <property type="match status" value="1"/>
</dbReference>
<feature type="transmembrane region" description="Helical" evidence="1">
    <location>
        <begin position="196"/>
        <end position="215"/>
    </location>
</feature>
<dbReference type="PANTHER" id="PTHR13146:SF1">
    <property type="entry name" value="SUGAR PHOSPHATE TRANSPORTER DOMAIN-CONTAINING PROTEIN"/>
    <property type="match status" value="1"/>
</dbReference>
<keyword evidence="3" id="KW-1185">Reference proteome</keyword>
<keyword evidence="1" id="KW-0472">Membrane</keyword>
<dbReference type="InterPro" id="IPR037185">
    <property type="entry name" value="EmrE-like"/>
</dbReference>
<evidence type="ECO:0000313" key="2">
    <source>
        <dbReference type="EMBL" id="KAA8491292.1"/>
    </source>
</evidence>
<feature type="transmembrane region" description="Helical" evidence="1">
    <location>
        <begin position="340"/>
        <end position="362"/>
    </location>
</feature>
<accession>A0A5J4YJQ5</accession>